<dbReference type="InterPro" id="IPR041431">
    <property type="entry name" value="Mvd1_C"/>
</dbReference>
<dbReference type="InterPro" id="IPR014721">
    <property type="entry name" value="Ribsml_uS5_D2-typ_fold_subgr"/>
</dbReference>
<dbReference type="InterPro" id="IPR020568">
    <property type="entry name" value="Ribosomal_Su5_D2-typ_SF"/>
</dbReference>
<dbReference type="SUPFAM" id="SSF54211">
    <property type="entry name" value="Ribosomal protein S5 domain 2-like"/>
    <property type="match status" value="1"/>
</dbReference>
<dbReference type="RefSeq" id="WP_101261519.1">
    <property type="nucleotide sequence ID" value="NZ_MVDD01000007.1"/>
</dbReference>
<dbReference type="InterPro" id="IPR036554">
    <property type="entry name" value="GHMP_kinase_C_sf"/>
</dbReference>
<dbReference type="GO" id="GO:0016831">
    <property type="term" value="F:carboxy-lyase activity"/>
    <property type="evidence" value="ECO:0007669"/>
    <property type="project" value="InterPro"/>
</dbReference>
<sequence length="351" mass="39145">MTDYKNSGSIGWESPSNIAFIKYWGKKGNQLPCNPSVSMSLKNSVTRSWLTYKPKETGNQLHFLFEGKKQVLFEERITKFFGNLSDHFTFLNDYQISISSENTFPHSAGIASSASAMSSIALCLCSMEEEIAGIKMTEKEFFQKASLVARLGSGSASRSVYGGFVTWGASDSFSKSSDEHAVPFSKYVHPIFQDFQDAILMVSSKKKEVSSSVGHQLMENHPYASARFAQANTHFESMLGALRSGDLKTFIEIMENEALSLHGLMMNSSPSYTLLKPNTFELMERIRSYRLSSNIPVGFTLDAGPNIHLLYPKSESQKVMSFINSELSPFLENGKYIVDEKGDGPRKIKLK</sequence>
<evidence type="ECO:0000259" key="7">
    <source>
        <dbReference type="Pfam" id="PF22700"/>
    </source>
</evidence>
<reference evidence="8 9" key="1">
    <citation type="journal article" date="2017" name="Front. Microbiol.">
        <title>Labilibaculum manganireducens gen. nov., sp. nov. and Labilibaculum filiforme sp. nov., Novel Bacteroidetes Isolated from Subsurface Sediments of the Baltic Sea.</title>
        <authorList>
            <person name="Vandieken V."/>
            <person name="Marshall I.P."/>
            <person name="Niemann H."/>
            <person name="Engelen B."/>
            <person name="Cypionka H."/>
        </authorList>
    </citation>
    <scope>NUCLEOTIDE SEQUENCE [LARGE SCALE GENOMIC DNA]</scope>
    <source>
        <strain evidence="8 9">59.16B</strain>
    </source>
</reference>
<dbReference type="Proteomes" id="UP000233535">
    <property type="component" value="Unassembled WGS sequence"/>
</dbReference>
<evidence type="ECO:0000256" key="2">
    <source>
        <dbReference type="ARBA" id="ARBA00022741"/>
    </source>
</evidence>
<keyword evidence="2" id="KW-0547">Nucleotide-binding</keyword>
<evidence type="ECO:0000256" key="3">
    <source>
        <dbReference type="ARBA" id="ARBA00022840"/>
    </source>
</evidence>
<dbReference type="Pfam" id="PF18376">
    <property type="entry name" value="MDD_C"/>
    <property type="match status" value="1"/>
</dbReference>
<dbReference type="InterPro" id="IPR053859">
    <property type="entry name" value="MVD-like_N"/>
</dbReference>
<feature type="domain" description="Diphosphomevalonate decarboxylase-like N-terminal" evidence="7">
    <location>
        <begin position="15"/>
        <end position="174"/>
    </location>
</feature>
<accession>A0A2N3HXG8</accession>
<dbReference type="InterPro" id="IPR005935">
    <property type="entry name" value="Mev_decarb"/>
</dbReference>
<evidence type="ECO:0000256" key="1">
    <source>
        <dbReference type="ARBA" id="ARBA00022516"/>
    </source>
</evidence>
<dbReference type="Pfam" id="PF22700">
    <property type="entry name" value="MVD-like_N"/>
    <property type="match status" value="1"/>
</dbReference>
<evidence type="ECO:0000256" key="5">
    <source>
        <dbReference type="ARBA" id="ARBA00023239"/>
    </source>
</evidence>
<dbReference type="Gene3D" id="3.30.70.890">
    <property type="entry name" value="GHMP kinase, C-terminal domain"/>
    <property type="match status" value="1"/>
</dbReference>
<dbReference type="EMBL" id="MVDD01000007">
    <property type="protein sequence ID" value="PKQ62754.1"/>
    <property type="molecule type" value="Genomic_DNA"/>
</dbReference>
<dbReference type="SUPFAM" id="SSF55060">
    <property type="entry name" value="GHMP Kinase, C-terminal domain"/>
    <property type="match status" value="1"/>
</dbReference>
<evidence type="ECO:0000313" key="8">
    <source>
        <dbReference type="EMBL" id="PKQ62754.1"/>
    </source>
</evidence>
<proteinExistence type="predicted"/>
<evidence type="ECO:0000313" key="9">
    <source>
        <dbReference type="Proteomes" id="UP000233535"/>
    </source>
</evidence>
<gene>
    <name evidence="8" type="ORF">BZG02_11145</name>
</gene>
<dbReference type="PANTHER" id="PTHR10977:SF3">
    <property type="entry name" value="DIPHOSPHOMEVALONATE DECARBOXYLASE"/>
    <property type="match status" value="1"/>
</dbReference>
<dbReference type="Gene3D" id="3.30.230.10">
    <property type="match status" value="1"/>
</dbReference>
<keyword evidence="3" id="KW-0067">ATP-binding</keyword>
<dbReference type="OrthoDB" id="5498344at2"/>
<dbReference type="GO" id="GO:0005524">
    <property type="term" value="F:ATP binding"/>
    <property type="evidence" value="ECO:0007669"/>
    <property type="project" value="UniProtKB-KW"/>
</dbReference>
<feature type="domain" description="Mvd1 C-terminal" evidence="6">
    <location>
        <begin position="199"/>
        <end position="329"/>
    </location>
</feature>
<dbReference type="PANTHER" id="PTHR10977">
    <property type="entry name" value="DIPHOSPHOMEVALONATE DECARBOXYLASE"/>
    <property type="match status" value="1"/>
</dbReference>
<evidence type="ECO:0000259" key="6">
    <source>
        <dbReference type="Pfam" id="PF18376"/>
    </source>
</evidence>
<dbReference type="GO" id="GO:0008299">
    <property type="term" value="P:isoprenoid biosynthetic process"/>
    <property type="evidence" value="ECO:0007669"/>
    <property type="project" value="InterPro"/>
</dbReference>
<dbReference type="PIRSF" id="PIRSF015950">
    <property type="entry name" value="Mev_P_decrbx"/>
    <property type="match status" value="1"/>
</dbReference>
<dbReference type="AlphaFoldDB" id="A0A2N3HXG8"/>
<keyword evidence="4" id="KW-0443">Lipid metabolism</keyword>
<protein>
    <submittedName>
        <fullName evidence="8">Uncharacterized protein</fullName>
    </submittedName>
</protein>
<keyword evidence="5" id="KW-0456">Lyase</keyword>
<name>A0A2N3HXG8_9BACT</name>
<evidence type="ECO:0000256" key="4">
    <source>
        <dbReference type="ARBA" id="ARBA00023098"/>
    </source>
</evidence>
<keyword evidence="9" id="KW-1185">Reference proteome</keyword>
<comment type="caution">
    <text evidence="8">The sequence shown here is derived from an EMBL/GenBank/DDBJ whole genome shotgun (WGS) entry which is preliminary data.</text>
</comment>
<organism evidence="8 9">
    <name type="scientific">Labilibaculum filiforme</name>
    <dbReference type="NCBI Taxonomy" id="1940526"/>
    <lineage>
        <taxon>Bacteria</taxon>
        <taxon>Pseudomonadati</taxon>
        <taxon>Bacteroidota</taxon>
        <taxon>Bacteroidia</taxon>
        <taxon>Marinilabiliales</taxon>
        <taxon>Marinifilaceae</taxon>
        <taxon>Labilibaculum</taxon>
    </lineage>
</organism>
<keyword evidence="1" id="KW-0444">Lipid biosynthesis</keyword>